<name>A0A6C0CLQ4_9ZZZZ</name>
<proteinExistence type="predicted"/>
<evidence type="ECO:0008006" key="2">
    <source>
        <dbReference type="Google" id="ProtNLM"/>
    </source>
</evidence>
<organism evidence="1">
    <name type="scientific">viral metagenome</name>
    <dbReference type="NCBI Taxonomy" id="1070528"/>
    <lineage>
        <taxon>unclassified sequences</taxon>
        <taxon>metagenomes</taxon>
        <taxon>organismal metagenomes</taxon>
    </lineage>
</organism>
<dbReference type="EMBL" id="MN739435">
    <property type="protein sequence ID" value="QHT04584.1"/>
    <property type="molecule type" value="Genomic_DNA"/>
</dbReference>
<sequence>MASITLFMHVSLDVEKDNPLYNKGNLAKNSKRLAQYIQGIDAIRQYDDQFRANNVKIYLVDNTIPSDKPFPQQLLKHIPEWWTVLHSDNNQNGKYNKGAGLIDNWRKYSDVLKNSEWIIHYEPRLLLKDFSMFESILKNPRCLFTKGPNHRPPTSYDFNTGLMCISSKVLLEFIEEYPVLKPGISFEHTLSRWLCSVKNIQVDFYPKMGVIWFGANGHGVEV</sequence>
<protein>
    <recommendedName>
        <fullName evidence="2">Glycosyltransferase</fullName>
    </recommendedName>
</protein>
<dbReference type="AlphaFoldDB" id="A0A6C0CLQ4"/>
<accession>A0A6C0CLQ4</accession>
<reference evidence="1" key="1">
    <citation type="journal article" date="2020" name="Nature">
        <title>Giant virus diversity and host interactions through global metagenomics.</title>
        <authorList>
            <person name="Schulz F."/>
            <person name="Roux S."/>
            <person name="Paez-Espino D."/>
            <person name="Jungbluth S."/>
            <person name="Walsh D.A."/>
            <person name="Denef V.J."/>
            <person name="McMahon K.D."/>
            <person name="Konstantinidis K.T."/>
            <person name="Eloe-Fadrosh E.A."/>
            <person name="Kyrpides N.C."/>
            <person name="Woyke T."/>
        </authorList>
    </citation>
    <scope>NUCLEOTIDE SEQUENCE</scope>
    <source>
        <strain evidence="1">GVMAG-M-3300021343-4</strain>
    </source>
</reference>
<evidence type="ECO:0000313" key="1">
    <source>
        <dbReference type="EMBL" id="QHT04584.1"/>
    </source>
</evidence>